<feature type="region of interest" description="Disordered" evidence="1">
    <location>
        <begin position="83"/>
        <end position="128"/>
    </location>
</feature>
<proteinExistence type="predicted"/>
<protein>
    <submittedName>
        <fullName evidence="2">Uncharacterized protein</fullName>
    </submittedName>
</protein>
<sequence length="128" mass="13052">MKRKSVRFSATNRGSSCIAAISASVISGGGPSPSGVVVIEPSSLKGFDVSALYLARVDTGPCLQGTYEPAEAEESIAVTRVAGPGASCGESADERSANGRPTVTADLVRANDESREPVSSVLVKATDH</sequence>
<reference evidence="3" key="1">
    <citation type="journal article" date="2019" name="Int. J. Syst. Evol. Microbiol.">
        <title>The Global Catalogue of Microorganisms (GCM) 10K type strain sequencing project: providing services to taxonomists for standard genome sequencing and annotation.</title>
        <authorList>
            <consortium name="The Broad Institute Genomics Platform"/>
            <consortium name="The Broad Institute Genome Sequencing Center for Infectious Disease"/>
            <person name="Wu L."/>
            <person name="Ma J."/>
        </authorList>
    </citation>
    <scope>NUCLEOTIDE SEQUENCE [LARGE SCALE GENOMIC DNA]</scope>
    <source>
        <strain evidence="3">JCM 6238</strain>
    </source>
</reference>
<accession>A0ABP5S5F4</accession>
<organism evidence="2 3">
    <name type="scientific">Glycomyces rutgersensis</name>
    <dbReference type="NCBI Taxonomy" id="58115"/>
    <lineage>
        <taxon>Bacteria</taxon>
        <taxon>Bacillati</taxon>
        <taxon>Actinomycetota</taxon>
        <taxon>Actinomycetes</taxon>
        <taxon>Glycomycetales</taxon>
        <taxon>Glycomycetaceae</taxon>
        <taxon>Glycomyces</taxon>
    </lineage>
</organism>
<name>A0ABP5S5F4_9ACTN</name>
<keyword evidence="3" id="KW-1185">Reference proteome</keyword>
<dbReference type="EMBL" id="BAAASX010000001">
    <property type="protein sequence ID" value="GAA2320861.1"/>
    <property type="molecule type" value="Genomic_DNA"/>
</dbReference>
<evidence type="ECO:0000256" key="1">
    <source>
        <dbReference type="SAM" id="MobiDB-lite"/>
    </source>
</evidence>
<gene>
    <name evidence="2" type="ORF">GCM10010403_08170</name>
</gene>
<evidence type="ECO:0000313" key="3">
    <source>
        <dbReference type="Proteomes" id="UP001501584"/>
    </source>
</evidence>
<dbReference type="Proteomes" id="UP001501584">
    <property type="component" value="Unassembled WGS sequence"/>
</dbReference>
<evidence type="ECO:0000313" key="2">
    <source>
        <dbReference type="EMBL" id="GAA2320861.1"/>
    </source>
</evidence>
<comment type="caution">
    <text evidence="2">The sequence shown here is derived from an EMBL/GenBank/DDBJ whole genome shotgun (WGS) entry which is preliminary data.</text>
</comment>